<dbReference type="AlphaFoldDB" id="T1EJ69"/>
<evidence type="ECO:0000313" key="8">
    <source>
        <dbReference type="EnsemblMetazoa" id="HelroP142702"/>
    </source>
</evidence>
<dbReference type="RefSeq" id="XP_009010910.1">
    <property type="nucleotide sequence ID" value="XM_009012662.1"/>
</dbReference>
<feature type="transmembrane region" description="Helical" evidence="6">
    <location>
        <begin position="88"/>
        <end position="109"/>
    </location>
</feature>
<keyword evidence="5 6" id="KW-0472">Membrane</keyword>
<proteinExistence type="predicted"/>
<dbReference type="GO" id="GO:0015165">
    <property type="term" value="F:pyrimidine nucleotide-sugar transmembrane transporter activity"/>
    <property type="evidence" value="ECO:0007669"/>
    <property type="project" value="InterPro"/>
</dbReference>
<keyword evidence="2" id="KW-0762">Sugar transport</keyword>
<dbReference type="PANTHER" id="PTHR10231">
    <property type="entry name" value="NUCLEOTIDE-SUGAR TRANSMEMBRANE TRANSPORTER"/>
    <property type="match status" value="1"/>
</dbReference>
<dbReference type="GO" id="GO:0055085">
    <property type="term" value="P:transmembrane transport"/>
    <property type="evidence" value="ECO:0000318"/>
    <property type="project" value="GO_Central"/>
</dbReference>
<protein>
    <submittedName>
        <fullName evidence="7 8">Uncharacterized protein</fullName>
    </submittedName>
</protein>
<keyword evidence="9" id="KW-1185">Reference proteome</keyword>
<dbReference type="HOGENOM" id="CLU_024645_5_1_1"/>
<reference evidence="7 9" key="2">
    <citation type="journal article" date="2013" name="Nature">
        <title>Insights into bilaterian evolution from three spiralian genomes.</title>
        <authorList>
            <person name="Simakov O."/>
            <person name="Marletaz F."/>
            <person name="Cho S.J."/>
            <person name="Edsinger-Gonzales E."/>
            <person name="Havlak P."/>
            <person name="Hellsten U."/>
            <person name="Kuo D.H."/>
            <person name="Larsson T."/>
            <person name="Lv J."/>
            <person name="Arendt D."/>
            <person name="Savage R."/>
            <person name="Osoegawa K."/>
            <person name="de Jong P."/>
            <person name="Grimwood J."/>
            <person name="Chapman J.A."/>
            <person name="Shapiro H."/>
            <person name="Aerts A."/>
            <person name="Otillar R.P."/>
            <person name="Terry A.Y."/>
            <person name="Boore J.L."/>
            <person name="Grigoriev I.V."/>
            <person name="Lindberg D.R."/>
            <person name="Seaver E.C."/>
            <person name="Weisblat D.A."/>
            <person name="Putnam N.H."/>
            <person name="Rokhsar D.S."/>
        </authorList>
    </citation>
    <scope>NUCLEOTIDE SEQUENCE</scope>
</reference>
<reference evidence="8" key="3">
    <citation type="submission" date="2015-06" db="UniProtKB">
        <authorList>
            <consortium name="EnsemblMetazoa"/>
        </authorList>
    </citation>
    <scope>IDENTIFICATION</scope>
</reference>
<evidence type="ECO:0000313" key="7">
    <source>
        <dbReference type="EMBL" id="ESO10641.1"/>
    </source>
</evidence>
<organism evidence="8 9">
    <name type="scientific">Helobdella robusta</name>
    <name type="common">Californian leech</name>
    <dbReference type="NCBI Taxonomy" id="6412"/>
    <lineage>
        <taxon>Eukaryota</taxon>
        <taxon>Metazoa</taxon>
        <taxon>Spiralia</taxon>
        <taxon>Lophotrochozoa</taxon>
        <taxon>Annelida</taxon>
        <taxon>Clitellata</taxon>
        <taxon>Hirudinea</taxon>
        <taxon>Rhynchobdellida</taxon>
        <taxon>Glossiphoniidae</taxon>
        <taxon>Helobdella</taxon>
    </lineage>
</organism>
<sequence>FAVPALLYCSNNNLAVHLQNYMDPATYQVLSNLKIVTTAVLYRIIIKRTMSNVQWLAIILLFIAGSDHTPDSTSSSSSSVLHITTTGVFGILIYCSVSGFSGVYCEYILKDKFEVSIHLQNTVLYSFGVILNFFTFVYYSLSDDFNLVRGFNIYVWLIIITQTFIGLIISMVMKHSSNITRLFIISSAAVVTAILSVIVFHMHLNAYFCISFVVFIVSLALY</sequence>
<evidence type="ECO:0000313" key="9">
    <source>
        <dbReference type="Proteomes" id="UP000015101"/>
    </source>
</evidence>
<reference evidence="9" key="1">
    <citation type="submission" date="2012-12" db="EMBL/GenBank/DDBJ databases">
        <authorList>
            <person name="Hellsten U."/>
            <person name="Grimwood J."/>
            <person name="Chapman J.A."/>
            <person name="Shapiro H."/>
            <person name="Aerts A."/>
            <person name="Otillar R.P."/>
            <person name="Terry A.Y."/>
            <person name="Boore J.L."/>
            <person name="Simakov O."/>
            <person name="Marletaz F."/>
            <person name="Cho S.-J."/>
            <person name="Edsinger-Gonzales E."/>
            <person name="Havlak P."/>
            <person name="Kuo D.-H."/>
            <person name="Larsson T."/>
            <person name="Lv J."/>
            <person name="Arendt D."/>
            <person name="Savage R."/>
            <person name="Osoegawa K."/>
            <person name="de Jong P."/>
            <person name="Lindberg D.R."/>
            <person name="Seaver E.C."/>
            <person name="Weisblat D.A."/>
            <person name="Putnam N.H."/>
            <person name="Grigoriev I.V."/>
            <person name="Rokhsar D.S."/>
        </authorList>
    </citation>
    <scope>NUCLEOTIDE SEQUENCE</scope>
</reference>
<feature type="transmembrane region" description="Helical" evidence="6">
    <location>
        <begin position="25"/>
        <end position="45"/>
    </location>
</feature>
<feature type="transmembrane region" description="Helical" evidence="6">
    <location>
        <begin position="153"/>
        <end position="172"/>
    </location>
</feature>
<dbReference type="InterPro" id="IPR007271">
    <property type="entry name" value="Nuc_sug_transpt"/>
</dbReference>
<feature type="transmembrane region" description="Helical" evidence="6">
    <location>
        <begin position="121"/>
        <end position="141"/>
    </location>
</feature>
<dbReference type="GO" id="GO:0022857">
    <property type="term" value="F:transmembrane transporter activity"/>
    <property type="evidence" value="ECO:0000318"/>
    <property type="project" value="GO_Central"/>
</dbReference>
<feature type="transmembrane region" description="Helical" evidence="6">
    <location>
        <begin position="179"/>
        <end position="198"/>
    </location>
</feature>
<gene>
    <name evidence="8" type="primary">20196619</name>
    <name evidence="7" type="ORF">HELRODRAFT_142702</name>
</gene>
<dbReference type="KEGG" id="hro:HELRODRAFT_142702"/>
<dbReference type="GO" id="GO:0000139">
    <property type="term" value="C:Golgi membrane"/>
    <property type="evidence" value="ECO:0000318"/>
    <property type="project" value="GO_Central"/>
</dbReference>
<keyword evidence="2" id="KW-0813">Transport</keyword>
<evidence type="ECO:0000256" key="5">
    <source>
        <dbReference type="ARBA" id="ARBA00023136"/>
    </source>
</evidence>
<dbReference type="EMBL" id="AMQM01002690">
    <property type="status" value="NOT_ANNOTATED_CDS"/>
    <property type="molecule type" value="Genomic_DNA"/>
</dbReference>
<evidence type="ECO:0000256" key="4">
    <source>
        <dbReference type="ARBA" id="ARBA00022989"/>
    </source>
</evidence>
<name>T1EJ69_HELRO</name>
<dbReference type="CTD" id="20196619"/>
<dbReference type="EMBL" id="KB095858">
    <property type="protein sequence ID" value="ESO10641.1"/>
    <property type="molecule type" value="Genomic_DNA"/>
</dbReference>
<accession>T1EJ69</accession>
<dbReference type="EnsemblMetazoa" id="HelroT142702">
    <property type="protein sequence ID" value="HelroP142702"/>
    <property type="gene ID" value="HelroG142702"/>
</dbReference>
<dbReference type="Pfam" id="PF04142">
    <property type="entry name" value="Nuc_sug_transp"/>
    <property type="match status" value="1"/>
</dbReference>
<feature type="transmembrane region" description="Helical" evidence="6">
    <location>
        <begin position="204"/>
        <end position="221"/>
    </location>
</feature>
<keyword evidence="4 6" id="KW-1133">Transmembrane helix</keyword>
<dbReference type="InParanoid" id="T1EJ69"/>
<evidence type="ECO:0000256" key="1">
    <source>
        <dbReference type="ARBA" id="ARBA00004141"/>
    </source>
</evidence>
<dbReference type="GeneID" id="20196619"/>
<comment type="subcellular location">
    <subcellularLocation>
        <location evidence="1">Membrane</location>
        <topology evidence="1">Multi-pass membrane protein</topology>
    </subcellularLocation>
</comment>
<dbReference type="NCBIfam" id="TIGR00803">
    <property type="entry name" value="nst"/>
    <property type="match status" value="1"/>
</dbReference>
<keyword evidence="3 6" id="KW-0812">Transmembrane</keyword>
<dbReference type="OMA" id="YRIIIKR"/>
<dbReference type="eggNOG" id="KOG2234">
    <property type="taxonomic scope" value="Eukaryota"/>
</dbReference>
<feature type="transmembrane region" description="Helical" evidence="6">
    <location>
        <begin position="52"/>
        <end position="68"/>
    </location>
</feature>
<evidence type="ECO:0000256" key="6">
    <source>
        <dbReference type="SAM" id="Phobius"/>
    </source>
</evidence>
<dbReference type="OrthoDB" id="419167at2759"/>
<evidence type="ECO:0000256" key="3">
    <source>
        <dbReference type="ARBA" id="ARBA00022692"/>
    </source>
</evidence>
<evidence type="ECO:0000256" key="2">
    <source>
        <dbReference type="ARBA" id="ARBA00022597"/>
    </source>
</evidence>
<dbReference type="Proteomes" id="UP000015101">
    <property type="component" value="Unassembled WGS sequence"/>
</dbReference>